<protein>
    <submittedName>
        <fullName evidence="5">Antibiotic acetyltransferase</fullName>
    </submittedName>
</protein>
<dbReference type="InterPro" id="IPR011004">
    <property type="entry name" value="Trimer_LpxA-like_sf"/>
</dbReference>
<comment type="similarity">
    <text evidence="1">Belongs to the transferase hexapeptide repeat family.</text>
</comment>
<dbReference type="InterPro" id="IPR018357">
    <property type="entry name" value="Hexapep_transf_CS"/>
</dbReference>
<dbReference type="InterPro" id="IPR001451">
    <property type="entry name" value="Hexapep"/>
</dbReference>
<dbReference type="PANTHER" id="PTHR43300">
    <property type="entry name" value="ACETYLTRANSFERASE"/>
    <property type="match status" value="1"/>
</dbReference>
<gene>
    <name evidence="5" type="ORF">GM415_17925</name>
</gene>
<dbReference type="KEGG" id="psel:GM415_17925"/>
<name>A0A6I6JNW3_9BACT</name>
<dbReference type="Gene3D" id="2.160.10.10">
    <property type="entry name" value="Hexapeptide repeat proteins"/>
    <property type="match status" value="1"/>
</dbReference>
<evidence type="ECO:0000256" key="3">
    <source>
        <dbReference type="ARBA" id="ARBA00022737"/>
    </source>
</evidence>
<dbReference type="PROSITE" id="PS00101">
    <property type="entry name" value="HEXAPEP_TRANSFERASES"/>
    <property type="match status" value="1"/>
</dbReference>
<evidence type="ECO:0000256" key="2">
    <source>
        <dbReference type="ARBA" id="ARBA00022679"/>
    </source>
</evidence>
<dbReference type="GO" id="GO:0016746">
    <property type="term" value="F:acyltransferase activity"/>
    <property type="evidence" value="ECO:0007669"/>
    <property type="project" value="UniProtKB-KW"/>
</dbReference>
<evidence type="ECO:0000256" key="4">
    <source>
        <dbReference type="ARBA" id="ARBA00023315"/>
    </source>
</evidence>
<sequence length="216" mass="24153">MLDPTKKYPMSMPDGTIIRTVVHLNHVIDHPRMEIGDFSYYSNFKELEDYAAEIAPYLFPLSLEKLVIGRFVQMAHGVRFITSTANHNMSGFSTYPFNNFMMTSETTREDIQAMFQIPGRKGDTVVGNDVWIGMDATIMPGVTIGDGAIIGSCAVVTKDVEPYTIVGGNPAQPIRKRFDPQAVEKLLEIRWWDWPTDKITENINAITGADIGALMC</sequence>
<dbReference type="CDD" id="cd03349">
    <property type="entry name" value="LbH_XAT"/>
    <property type="match status" value="1"/>
</dbReference>
<proteinExistence type="inferred from homology"/>
<reference evidence="5 6" key="1">
    <citation type="submission" date="2019-11" db="EMBL/GenBank/DDBJ databases">
        <authorList>
            <person name="Zheng R.K."/>
            <person name="Sun C.M."/>
        </authorList>
    </citation>
    <scope>NUCLEOTIDE SEQUENCE [LARGE SCALE GENOMIC DNA]</scope>
    <source>
        <strain evidence="5 6">SRB007</strain>
    </source>
</reference>
<keyword evidence="3" id="KW-0677">Repeat</keyword>
<dbReference type="EMBL" id="CP046400">
    <property type="protein sequence ID" value="QGY41922.1"/>
    <property type="molecule type" value="Genomic_DNA"/>
</dbReference>
<dbReference type="InterPro" id="IPR050179">
    <property type="entry name" value="Trans_hexapeptide_repeat"/>
</dbReference>
<keyword evidence="4" id="KW-0012">Acyltransferase</keyword>
<dbReference type="PANTHER" id="PTHR43300:SF11">
    <property type="entry name" value="ACETYLTRANSFERASE RV3034C-RELATED"/>
    <property type="match status" value="1"/>
</dbReference>
<dbReference type="AlphaFoldDB" id="A0A6I6JNW3"/>
<keyword evidence="6" id="KW-1185">Reference proteome</keyword>
<accession>A0A6I6JNW3</accession>
<keyword evidence="2 5" id="KW-0808">Transferase</keyword>
<dbReference type="Pfam" id="PF00132">
    <property type="entry name" value="Hexapep"/>
    <property type="match status" value="1"/>
</dbReference>
<evidence type="ECO:0000313" key="6">
    <source>
        <dbReference type="Proteomes" id="UP000428328"/>
    </source>
</evidence>
<organism evidence="5 6">
    <name type="scientific">Pseudodesulfovibrio cashew</name>
    <dbReference type="NCBI Taxonomy" id="2678688"/>
    <lineage>
        <taxon>Bacteria</taxon>
        <taxon>Pseudomonadati</taxon>
        <taxon>Thermodesulfobacteriota</taxon>
        <taxon>Desulfovibrionia</taxon>
        <taxon>Desulfovibrionales</taxon>
        <taxon>Desulfovibrionaceae</taxon>
    </lineage>
</organism>
<dbReference type="SUPFAM" id="SSF51161">
    <property type="entry name" value="Trimeric LpxA-like enzymes"/>
    <property type="match status" value="1"/>
</dbReference>
<evidence type="ECO:0000313" key="5">
    <source>
        <dbReference type="EMBL" id="QGY41922.1"/>
    </source>
</evidence>
<dbReference type="RefSeq" id="WP_158950636.1">
    <property type="nucleotide sequence ID" value="NZ_CP046400.1"/>
</dbReference>
<dbReference type="Proteomes" id="UP000428328">
    <property type="component" value="Chromosome"/>
</dbReference>
<evidence type="ECO:0000256" key="1">
    <source>
        <dbReference type="ARBA" id="ARBA00007274"/>
    </source>
</evidence>